<evidence type="ECO:0000256" key="5">
    <source>
        <dbReference type="ARBA" id="ARBA00022801"/>
    </source>
</evidence>
<dbReference type="RefSeq" id="WP_354555577.1">
    <property type="nucleotide sequence ID" value="NZ_JBEPMB010000001.1"/>
</dbReference>
<evidence type="ECO:0000256" key="6">
    <source>
        <dbReference type="ARBA" id="ARBA00032976"/>
    </source>
</evidence>
<feature type="region of interest" description="Disordered" evidence="7">
    <location>
        <begin position="45"/>
        <end position="67"/>
    </location>
</feature>
<evidence type="ECO:0000256" key="1">
    <source>
        <dbReference type="ARBA" id="ARBA00003236"/>
    </source>
</evidence>
<comment type="function">
    <text evidence="1">Is involved in generating a small heat-stable compound (Nod), an acylated oligomer of N-acetylglucosamine, that stimulates mitosis in various plant protoplasts.</text>
</comment>
<evidence type="ECO:0000313" key="11">
    <source>
        <dbReference type="Proteomes" id="UP001549047"/>
    </source>
</evidence>
<proteinExistence type="inferred from homology"/>
<dbReference type="Pfam" id="PF01522">
    <property type="entry name" value="Polysacc_deac_1"/>
    <property type="match status" value="1"/>
</dbReference>
<dbReference type="InterPro" id="IPR002509">
    <property type="entry name" value="NODB_dom"/>
</dbReference>
<dbReference type="SUPFAM" id="SSF88713">
    <property type="entry name" value="Glycoside hydrolase/deacetylase"/>
    <property type="match status" value="1"/>
</dbReference>
<name>A0ABV2IX56_9HYPH</name>
<reference evidence="10 11" key="1">
    <citation type="submission" date="2024-06" db="EMBL/GenBank/DDBJ databases">
        <title>Genomic Encyclopedia of Type Strains, Phase IV (KMG-IV): sequencing the most valuable type-strain genomes for metagenomic binning, comparative biology and taxonomic classification.</title>
        <authorList>
            <person name="Goeker M."/>
        </authorList>
    </citation>
    <scope>NUCLEOTIDE SEQUENCE [LARGE SCALE GENOMIC DNA]</scope>
    <source>
        <strain evidence="10 11">DSM 29780</strain>
    </source>
</reference>
<sequence>MQIKSLLAAALSCLMLAGCNTTKPGTEGAPTLKSSYAPAAKEQRHLGANDPVKMEPTAWMKPESPTRSRSIFSGGGLAGRTLSVGSISDIRLQDKELILTFDDGPMPGKTEQILDVLDRFSVKASFMMIGQMARSHPEIARDVIRRGHSIGSHTFSHRNLAALNFETAMAEIDKGEHAVSDAVDAPVGFFRFPYLADTRKIRSALASRGTVVMDVNIDSKDYFKSSPNAVLERTMAVIHHQRKGIILMHDIHARTVAMLPLLLARLEDEGYSVVTLRYSRSRVPQGGLVASARP</sequence>
<organism evidence="10 11">
    <name type="scientific">Rhizobium aquaticum</name>
    <dbReference type="NCBI Taxonomy" id="1549636"/>
    <lineage>
        <taxon>Bacteria</taxon>
        <taxon>Pseudomonadati</taxon>
        <taxon>Pseudomonadota</taxon>
        <taxon>Alphaproteobacteria</taxon>
        <taxon>Hyphomicrobiales</taxon>
        <taxon>Rhizobiaceae</taxon>
        <taxon>Rhizobium/Agrobacterium group</taxon>
        <taxon>Rhizobium</taxon>
    </lineage>
</organism>
<evidence type="ECO:0000313" key="10">
    <source>
        <dbReference type="EMBL" id="MET3613079.1"/>
    </source>
</evidence>
<protein>
    <recommendedName>
        <fullName evidence="3">Chitooligosaccharide deacetylase</fullName>
    </recommendedName>
    <alternativeName>
        <fullName evidence="6">Nodulation protein B</fullName>
    </alternativeName>
</protein>
<dbReference type="InterPro" id="IPR011330">
    <property type="entry name" value="Glyco_hydro/deAcase_b/a-brl"/>
</dbReference>
<dbReference type="Gene3D" id="3.20.20.370">
    <property type="entry name" value="Glycoside hydrolase/deacetylase"/>
    <property type="match status" value="1"/>
</dbReference>
<evidence type="ECO:0000256" key="3">
    <source>
        <dbReference type="ARBA" id="ARBA00020071"/>
    </source>
</evidence>
<dbReference type="CDD" id="cd10917">
    <property type="entry name" value="CE4_NodB_like_6s_7s"/>
    <property type="match status" value="1"/>
</dbReference>
<feature type="chain" id="PRO_5046202566" description="Chitooligosaccharide deacetylase" evidence="8">
    <location>
        <begin position="18"/>
        <end position="294"/>
    </location>
</feature>
<accession>A0ABV2IX56</accession>
<dbReference type="EMBL" id="JBEPMB010000001">
    <property type="protein sequence ID" value="MET3613079.1"/>
    <property type="molecule type" value="Genomic_DNA"/>
</dbReference>
<dbReference type="Proteomes" id="UP001549047">
    <property type="component" value="Unassembled WGS sequence"/>
</dbReference>
<comment type="caution">
    <text evidence="10">The sequence shown here is derived from an EMBL/GenBank/DDBJ whole genome shotgun (WGS) entry which is preliminary data.</text>
</comment>
<keyword evidence="4" id="KW-0479">Metal-binding</keyword>
<evidence type="ECO:0000256" key="7">
    <source>
        <dbReference type="SAM" id="MobiDB-lite"/>
    </source>
</evidence>
<dbReference type="InterPro" id="IPR050248">
    <property type="entry name" value="Polysacc_deacetylase_ArnD"/>
</dbReference>
<keyword evidence="5" id="KW-0378">Hydrolase</keyword>
<evidence type="ECO:0000256" key="2">
    <source>
        <dbReference type="ARBA" id="ARBA00010973"/>
    </source>
</evidence>
<comment type="similarity">
    <text evidence="2">Belongs to the polysaccharide deacetylase family.</text>
</comment>
<feature type="signal peptide" evidence="8">
    <location>
        <begin position="1"/>
        <end position="17"/>
    </location>
</feature>
<dbReference type="PROSITE" id="PS51257">
    <property type="entry name" value="PROKAR_LIPOPROTEIN"/>
    <property type="match status" value="1"/>
</dbReference>
<evidence type="ECO:0000259" key="9">
    <source>
        <dbReference type="PROSITE" id="PS51677"/>
    </source>
</evidence>
<dbReference type="PROSITE" id="PS51677">
    <property type="entry name" value="NODB"/>
    <property type="match status" value="1"/>
</dbReference>
<dbReference type="PANTHER" id="PTHR10587">
    <property type="entry name" value="GLYCOSYL TRANSFERASE-RELATED"/>
    <property type="match status" value="1"/>
</dbReference>
<keyword evidence="11" id="KW-1185">Reference proteome</keyword>
<evidence type="ECO:0000256" key="8">
    <source>
        <dbReference type="SAM" id="SignalP"/>
    </source>
</evidence>
<evidence type="ECO:0000256" key="4">
    <source>
        <dbReference type="ARBA" id="ARBA00022723"/>
    </source>
</evidence>
<gene>
    <name evidence="10" type="ORF">ABID16_001384</name>
</gene>
<dbReference type="PANTHER" id="PTHR10587:SF133">
    <property type="entry name" value="CHITIN DEACETYLASE 1-RELATED"/>
    <property type="match status" value="1"/>
</dbReference>
<feature type="domain" description="NodB homology" evidence="9">
    <location>
        <begin position="95"/>
        <end position="274"/>
    </location>
</feature>
<keyword evidence="8" id="KW-0732">Signal</keyword>